<dbReference type="Gene3D" id="3.20.70.20">
    <property type="match status" value="2"/>
</dbReference>
<dbReference type="InterPro" id="IPR036955">
    <property type="entry name" value="AP2/ERF_dom_sf"/>
</dbReference>
<dbReference type="Gene3D" id="3.30.730.10">
    <property type="entry name" value="AP2/ERF domain"/>
    <property type="match status" value="1"/>
</dbReference>
<feature type="region of interest" description="Disordered" evidence="8">
    <location>
        <begin position="572"/>
        <end position="602"/>
    </location>
</feature>
<comment type="subcellular location">
    <subcellularLocation>
        <location evidence="1">Nucleus</location>
    </subcellularLocation>
</comment>
<dbReference type="GO" id="GO:0005634">
    <property type="term" value="C:nucleus"/>
    <property type="evidence" value="ECO:0007669"/>
    <property type="project" value="UniProtKB-SubCell"/>
</dbReference>
<dbReference type="SMART" id="SM00380">
    <property type="entry name" value="AP2"/>
    <property type="match status" value="1"/>
</dbReference>
<keyword evidence="11" id="KW-1185">Reference proteome</keyword>
<comment type="caution">
    <text evidence="10">The sequence shown here is derived from an EMBL/GenBank/DDBJ whole genome shotgun (WGS) entry which is preliminary data.</text>
</comment>
<evidence type="ECO:0000256" key="4">
    <source>
        <dbReference type="ARBA" id="ARBA00023116"/>
    </source>
</evidence>
<organism evidence="10 11">
    <name type="scientific">Hevea brasiliensis</name>
    <name type="common">Para rubber tree</name>
    <name type="synonym">Siphonia brasiliensis</name>
    <dbReference type="NCBI Taxonomy" id="3981"/>
    <lineage>
        <taxon>Eukaryota</taxon>
        <taxon>Viridiplantae</taxon>
        <taxon>Streptophyta</taxon>
        <taxon>Embryophyta</taxon>
        <taxon>Tracheophyta</taxon>
        <taxon>Spermatophyta</taxon>
        <taxon>Magnoliopsida</taxon>
        <taxon>eudicotyledons</taxon>
        <taxon>Gunneridae</taxon>
        <taxon>Pentapetalae</taxon>
        <taxon>rosids</taxon>
        <taxon>fabids</taxon>
        <taxon>Malpighiales</taxon>
        <taxon>Euphorbiaceae</taxon>
        <taxon>Crotonoideae</taxon>
        <taxon>Micrandreae</taxon>
        <taxon>Hevea</taxon>
    </lineage>
</organism>
<dbReference type="FunFam" id="3.20.70.20:FF:000035">
    <property type="entry name" value="Predicted protein"/>
    <property type="match status" value="1"/>
</dbReference>
<keyword evidence="7" id="KW-0539">Nucleus</keyword>
<dbReference type="GO" id="GO:0005971">
    <property type="term" value="C:ribonucleoside-diphosphate reductase complex"/>
    <property type="evidence" value="ECO:0007669"/>
    <property type="project" value="TreeGrafter"/>
</dbReference>
<dbReference type="AlphaFoldDB" id="A0A6A6K699"/>
<dbReference type="GO" id="GO:0003700">
    <property type="term" value="F:DNA-binding transcription factor activity"/>
    <property type="evidence" value="ECO:0007669"/>
    <property type="project" value="InterPro"/>
</dbReference>
<evidence type="ECO:0000256" key="3">
    <source>
        <dbReference type="ARBA" id="ARBA00023015"/>
    </source>
</evidence>
<dbReference type="CDD" id="cd00018">
    <property type="entry name" value="AP2"/>
    <property type="match status" value="1"/>
</dbReference>
<dbReference type="SUPFAM" id="SSF51998">
    <property type="entry name" value="PFL-like glycyl radical enzymes"/>
    <property type="match status" value="1"/>
</dbReference>
<name>A0A6A6K699_HEVBR</name>
<dbReference type="GO" id="GO:0004748">
    <property type="term" value="F:ribonucleoside-diphosphate reductase activity, thioredoxin disulfide as acceptor"/>
    <property type="evidence" value="ECO:0007669"/>
    <property type="project" value="TreeGrafter"/>
</dbReference>
<proteinExistence type="inferred from homology"/>
<dbReference type="PROSITE" id="PS00089">
    <property type="entry name" value="RIBORED_LARGE"/>
    <property type="match status" value="1"/>
</dbReference>
<dbReference type="GO" id="GO:0003677">
    <property type="term" value="F:DNA binding"/>
    <property type="evidence" value="ECO:0007669"/>
    <property type="project" value="UniProtKB-KW"/>
</dbReference>
<dbReference type="PRINTS" id="PR00367">
    <property type="entry name" value="ETHRSPELEMNT"/>
</dbReference>
<evidence type="ECO:0000313" key="10">
    <source>
        <dbReference type="EMBL" id="KAF2284320.1"/>
    </source>
</evidence>
<feature type="compositionally biased region" description="Gly residues" evidence="8">
    <location>
        <begin position="580"/>
        <end position="589"/>
    </location>
</feature>
<evidence type="ECO:0000256" key="1">
    <source>
        <dbReference type="ARBA" id="ARBA00004123"/>
    </source>
</evidence>
<dbReference type="Pfam" id="PF02867">
    <property type="entry name" value="Ribonuc_red_lgC"/>
    <property type="match status" value="1"/>
</dbReference>
<dbReference type="InterPro" id="IPR000788">
    <property type="entry name" value="RNR_lg_C"/>
</dbReference>
<keyword evidence="6" id="KW-0804">Transcription</keyword>
<evidence type="ECO:0000259" key="9">
    <source>
        <dbReference type="PROSITE" id="PS51032"/>
    </source>
</evidence>
<reference evidence="10 11" key="1">
    <citation type="journal article" date="2020" name="Mol. Plant">
        <title>The Chromosome-Based Rubber Tree Genome Provides New Insights into Spurge Genome Evolution and Rubber Biosynthesis.</title>
        <authorList>
            <person name="Liu J."/>
            <person name="Shi C."/>
            <person name="Shi C.C."/>
            <person name="Li W."/>
            <person name="Zhang Q.J."/>
            <person name="Zhang Y."/>
            <person name="Li K."/>
            <person name="Lu H.F."/>
            <person name="Shi C."/>
            <person name="Zhu S.T."/>
            <person name="Xiao Z.Y."/>
            <person name="Nan H."/>
            <person name="Yue Y."/>
            <person name="Zhu X.G."/>
            <person name="Wu Y."/>
            <person name="Hong X.N."/>
            <person name="Fan G.Y."/>
            <person name="Tong Y."/>
            <person name="Zhang D."/>
            <person name="Mao C.L."/>
            <person name="Liu Y.L."/>
            <person name="Hao S.J."/>
            <person name="Liu W.Q."/>
            <person name="Lv M.Q."/>
            <person name="Zhang H.B."/>
            <person name="Liu Y."/>
            <person name="Hu-Tang G.R."/>
            <person name="Wang J.P."/>
            <person name="Wang J.H."/>
            <person name="Sun Y.H."/>
            <person name="Ni S.B."/>
            <person name="Chen W.B."/>
            <person name="Zhang X.C."/>
            <person name="Jiao Y.N."/>
            <person name="Eichler E.E."/>
            <person name="Li G.H."/>
            <person name="Liu X."/>
            <person name="Gao L.Z."/>
        </authorList>
    </citation>
    <scope>NUCLEOTIDE SEQUENCE [LARGE SCALE GENOMIC DNA]</scope>
    <source>
        <strain evidence="11">cv. GT1</strain>
        <tissue evidence="10">Leaf</tissue>
    </source>
</reference>
<evidence type="ECO:0000313" key="11">
    <source>
        <dbReference type="Proteomes" id="UP000467840"/>
    </source>
</evidence>
<evidence type="ECO:0000256" key="8">
    <source>
        <dbReference type="SAM" id="MobiDB-lite"/>
    </source>
</evidence>
<dbReference type="PROSITE" id="PS51032">
    <property type="entry name" value="AP2_ERF"/>
    <property type="match status" value="1"/>
</dbReference>
<feature type="region of interest" description="Disordered" evidence="8">
    <location>
        <begin position="791"/>
        <end position="837"/>
    </location>
</feature>
<protein>
    <recommendedName>
        <fullName evidence="9">AP2/ERF domain-containing protein</fullName>
    </recommendedName>
</protein>
<dbReference type="SUPFAM" id="SSF54171">
    <property type="entry name" value="DNA-binding domain"/>
    <property type="match status" value="1"/>
</dbReference>
<feature type="domain" description="AP2/ERF" evidence="9">
    <location>
        <begin position="659"/>
        <end position="716"/>
    </location>
</feature>
<keyword evidence="5" id="KW-0238">DNA-binding</keyword>
<dbReference type="PANTHER" id="PTHR11573">
    <property type="entry name" value="RIBONUCLEOSIDE-DIPHOSPHATE REDUCTASE LARGE CHAIN"/>
    <property type="match status" value="1"/>
</dbReference>
<evidence type="ECO:0000256" key="2">
    <source>
        <dbReference type="ARBA" id="ARBA00010406"/>
    </source>
</evidence>
<dbReference type="InterPro" id="IPR013346">
    <property type="entry name" value="NrdE_NrdA_C"/>
</dbReference>
<dbReference type="PANTHER" id="PTHR11573:SF6">
    <property type="entry name" value="RIBONUCLEOSIDE-DIPHOSPHATE REDUCTASE LARGE SUBUNIT"/>
    <property type="match status" value="1"/>
</dbReference>
<accession>A0A6A6K699</accession>
<dbReference type="GO" id="GO:0009263">
    <property type="term" value="P:deoxyribonucleotide biosynthetic process"/>
    <property type="evidence" value="ECO:0007669"/>
    <property type="project" value="UniProtKB-KW"/>
</dbReference>
<keyword evidence="4" id="KW-0215">Deoxyribonucleotide synthesis</keyword>
<dbReference type="InterPro" id="IPR001471">
    <property type="entry name" value="AP2/ERF_dom"/>
</dbReference>
<evidence type="ECO:0000256" key="7">
    <source>
        <dbReference type="ARBA" id="ARBA00023242"/>
    </source>
</evidence>
<feature type="compositionally biased region" description="Pro residues" evidence="8">
    <location>
        <begin position="828"/>
        <end position="837"/>
    </location>
</feature>
<comment type="similarity">
    <text evidence="2">Belongs to the ribonucleoside diphosphate reductase large chain family.</text>
</comment>
<gene>
    <name evidence="10" type="ORF">GH714_020447</name>
</gene>
<evidence type="ECO:0000256" key="6">
    <source>
        <dbReference type="ARBA" id="ARBA00023163"/>
    </source>
</evidence>
<dbReference type="PRINTS" id="PR01183">
    <property type="entry name" value="RIBORDTASEM1"/>
</dbReference>
<dbReference type="EMBL" id="JAAGAX010000018">
    <property type="protein sequence ID" value="KAF2284320.1"/>
    <property type="molecule type" value="Genomic_DNA"/>
</dbReference>
<dbReference type="Proteomes" id="UP000467840">
    <property type="component" value="Chromosome 12"/>
</dbReference>
<sequence>MKDDSIEGIYDTLKECAVISKSAGGIGVSVHNIRATGSYIRGTNGTSNGIVPMLRVFNDTARCFCCVLEPWHADIFEFLDLRKNHGKEEHRARDLFYALWVPDLFMERVQSNGQWSLFCPNEAPGLSDCWGEEFEKLYTQYERGQVKEGCPSTEPLDTSNRKSNQQNLGTIKSSNLCTEIIEYTSPTETAVCNLASIALPRFVREKGVPMESHPSKLVGSRGSRNRYFDFDKLAEAQQLNKDIFETIYYHALKASSEIAARDGPYETYEGSPVSKGILQPDMWGVAPTNLWNWDALREMVSKNGVRNSLLVAPMPTASTSQILGNNECFEPYTSNIYSRRVLSGEFVVVNKHLLHDLTEMGLWSPALKNKIIYEDGSVQKIPEIPDELKLIYKTVWEIKQKTLVDMAVDRGCYIDQSQSLNIHMDQPNFGKLTSLHFYAWSKGLKTGMYYLRSRAAADAIKFTVDTSLLKEKKQKLGDEDDDTKMAQMVANPGDKVSEKREGGGEEWVFHDSPTSMRMRTENQLQMVPVMSMLSGLGSEREMSAMVSALTHVVTGEVPDSADYFLTLSNESNCSSSSSAGAGGGGGGGGRGKRAREEEGCREFTRLSKPFDDKFSYGGTSSADRESSKIAATTVIPPAQTTFTTIYEHNEALREEPRRKYRGVRQRPWGKWAAEIRDPFKAARVWLGTFDTAEAAARAYDEAALRFRGSKAKLNFPENVKLRPSTSNPMTTQLTISDSPNTLLSVSTQPIVSGDLVNHPPLVLDVSGYQRQPMSLYDQMFLSSSSTASHHFHSSTFSSSPQSSLPLLFPAPPPGESTSQSRGADISVPPWPVPPSSG</sequence>
<dbReference type="FunFam" id="3.30.730.10:FF:000001">
    <property type="entry name" value="Ethylene-responsive transcription factor 2"/>
    <property type="match status" value="1"/>
</dbReference>
<keyword evidence="3" id="KW-0805">Transcription regulation</keyword>
<dbReference type="InterPro" id="IPR016177">
    <property type="entry name" value="DNA-bd_dom_sf"/>
</dbReference>
<feature type="compositionally biased region" description="Low complexity" evidence="8">
    <location>
        <begin position="791"/>
        <end position="807"/>
    </location>
</feature>
<dbReference type="Pfam" id="PF00847">
    <property type="entry name" value="AP2"/>
    <property type="match status" value="1"/>
</dbReference>
<dbReference type="InterPro" id="IPR039718">
    <property type="entry name" value="Rrm1"/>
</dbReference>
<evidence type="ECO:0000256" key="5">
    <source>
        <dbReference type="ARBA" id="ARBA00023125"/>
    </source>
</evidence>
<dbReference type="GO" id="GO:0005524">
    <property type="term" value="F:ATP binding"/>
    <property type="evidence" value="ECO:0007669"/>
    <property type="project" value="TreeGrafter"/>
</dbReference>